<feature type="domain" description="Tautomerase cis-CaaD-like" evidence="1">
    <location>
        <begin position="1"/>
        <end position="87"/>
    </location>
</feature>
<evidence type="ECO:0000313" key="3">
    <source>
        <dbReference type="Proteomes" id="UP000037904"/>
    </source>
</evidence>
<reference evidence="2 3" key="1">
    <citation type="submission" date="2015-04" db="EMBL/GenBank/DDBJ databases">
        <title>The draft genome sequence of Fusarium langsethiae, a T-2/HT-2 mycotoxin producer.</title>
        <authorList>
            <person name="Lysoe E."/>
            <person name="Divon H.H."/>
            <person name="Terzi V."/>
            <person name="Orru L."/>
            <person name="Lamontanara A."/>
            <person name="Kolseth A.-K."/>
            <person name="Frandsen R.J."/>
            <person name="Nielsen K."/>
            <person name="Thrane U."/>
        </authorList>
    </citation>
    <scope>NUCLEOTIDE SEQUENCE [LARGE SCALE GENOMIC DNA]</scope>
    <source>
        <strain evidence="2 3">Fl201059</strain>
    </source>
</reference>
<dbReference type="AlphaFoldDB" id="A0A0M9EN38"/>
<proteinExistence type="predicted"/>
<sequence length="112" mass="12598">MPLWLIFHPPGTFEDTASKRALAEDITKIYTGIGLPPFYVVANFIKLPVADVWVGGEQRSNKPFVRIAIEHIAFHVEKDNAVYDHTWAFELTQTLTHETHAGIPTISTLDLV</sequence>
<dbReference type="InterPro" id="IPR028116">
    <property type="entry name" value="Cis-CaaD-like"/>
</dbReference>
<protein>
    <recommendedName>
        <fullName evidence="1">Tautomerase cis-CaaD-like domain-containing protein</fullName>
    </recommendedName>
</protein>
<dbReference type="EMBL" id="JXCE01000645">
    <property type="protein sequence ID" value="KPA36429.1"/>
    <property type="molecule type" value="Genomic_DNA"/>
</dbReference>
<organism evidence="2 3">
    <name type="scientific">Fusarium langsethiae</name>
    <dbReference type="NCBI Taxonomy" id="179993"/>
    <lineage>
        <taxon>Eukaryota</taxon>
        <taxon>Fungi</taxon>
        <taxon>Dikarya</taxon>
        <taxon>Ascomycota</taxon>
        <taxon>Pezizomycotina</taxon>
        <taxon>Sordariomycetes</taxon>
        <taxon>Hypocreomycetidae</taxon>
        <taxon>Hypocreales</taxon>
        <taxon>Nectriaceae</taxon>
        <taxon>Fusarium</taxon>
    </lineage>
</organism>
<comment type="caution">
    <text evidence="2">The sequence shown here is derived from an EMBL/GenBank/DDBJ whole genome shotgun (WGS) entry which is preliminary data.</text>
</comment>
<gene>
    <name evidence="2" type="ORF">FLAG1_10810</name>
</gene>
<evidence type="ECO:0000259" key="1">
    <source>
        <dbReference type="Pfam" id="PF14832"/>
    </source>
</evidence>
<dbReference type="Pfam" id="PF14832">
    <property type="entry name" value="Tautomerase_3"/>
    <property type="match status" value="1"/>
</dbReference>
<accession>A0A0M9EN38</accession>
<evidence type="ECO:0000313" key="2">
    <source>
        <dbReference type="EMBL" id="KPA36429.1"/>
    </source>
</evidence>
<name>A0A0M9EN38_FUSLA</name>
<keyword evidence="3" id="KW-1185">Reference proteome</keyword>
<dbReference type="Gene3D" id="3.30.429.10">
    <property type="entry name" value="Macrophage Migration Inhibitory Factor"/>
    <property type="match status" value="1"/>
</dbReference>
<dbReference type="Proteomes" id="UP000037904">
    <property type="component" value="Unassembled WGS sequence"/>
</dbReference>
<dbReference type="InterPro" id="IPR014347">
    <property type="entry name" value="Tautomerase/MIF_sf"/>
</dbReference>